<evidence type="ECO:0000256" key="5">
    <source>
        <dbReference type="ARBA" id="ARBA00023146"/>
    </source>
</evidence>
<gene>
    <name evidence="8" type="ORF">D0Y65_021729</name>
</gene>
<dbReference type="GO" id="GO:0004812">
    <property type="term" value="F:aminoacyl-tRNA ligase activity"/>
    <property type="evidence" value="ECO:0007669"/>
    <property type="project" value="UniProtKB-KW"/>
</dbReference>
<evidence type="ECO:0000256" key="4">
    <source>
        <dbReference type="ARBA" id="ARBA00022917"/>
    </source>
</evidence>
<dbReference type="GO" id="GO:0006418">
    <property type="term" value="P:tRNA aminoacylation for protein translation"/>
    <property type="evidence" value="ECO:0007669"/>
    <property type="project" value="InterPro"/>
</dbReference>
<dbReference type="GO" id="GO:0032259">
    <property type="term" value="P:methylation"/>
    <property type="evidence" value="ECO:0007669"/>
    <property type="project" value="UniProtKB-KW"/>
</dbReference>
<dbReference type="Proteomes" id="UP000289340">
    <property type="component" value="Chromosome 8"/>
</dbReference>
<dbReference type="GO" id="GO:0000785">
    <property type="term" value="C:chromatin"/>
    <property type="evidence" value="ECO:0007669"/>
    <property type="project" value="TreeGrafter"/>
</dbReference>
<dbReference type="GO" id="GO:0005634">
    <property type="term" value="C:nucleus"/>
    <property type="evidence" value="ECO:0007669"/>
    <property type="project" value="TreeGrafter"/>
</dbReference>
<dbReference type="PANTHER" id="PTHR10694">
    <property type="entry name" value="LYSINE-SPECIFIC DEMETHYLASE"/>
    <property type="match status" value="1"/>
</dbReference>
<dbReference type="InterPro" id="IPR014729">
    <property type="entry name" value="Rossmann-like_a/b/a_fold"/>
</dbReference>
<keyword evidence="8" id="KW-0489">Methyltransferase</keyword>
<keyword evidence="4" id="KW-0648">Protein biosynthesis</keyword>
<keyword evidence="1" id="KW-0436">Ligase</keyword>
<feature type="region of interest" description="Disordered" evidence="6">
    <location>
        <begin position="1"/>
        <end position="37"/>
    </location>
</feature>
<dbReference type="InterPro" id="IPR002300">
    <property type="entry name" value="aa-tRNA-synth_Ia"/>
</dbReference>
<dbReference type="GO" id="GO:0034647">
    <property type="term" value="F:histone H3K4me/H3K4me2/H3K4me3 demethylase activity"/>
    <property type="evidence" value="ECO:0007669"/>
    <property type="project" value="TreeGrafter"/>
</dbReference>
<dbReference type="InterPro" id="IPR054722">
    <property type="entry name" value="PolX-like_BBD"/>
</dbReference>
<evidence type="ECO:0000256" key="3">
    <source>
        <dbReference type="ARBA" id="ARBA00022840"/>
    </source>
</evidence>
<keyword evidence="5" id="KW-0030">Aminoacyl-tRNA synthetase</keyword>
<dbReference type="InterPro" id="IPR003347">
    <property type="entry name" value="JmjC_dom"/>
</dbReference>
<keyword evidence="3" id="KW-0067">ATP-binding</keyword>
<evidence type="ECO:0000313" key="9">
    <source>
        <dbReference type="Proteomes" id="UP000289340"/>
    </source>
</evidence>
<proteinExistence type="predicted"/>
<keyword evidence="9" id="KW-1185">Reference proteome</keyword>
<dbReference type="PROSITE" id="PS51184">
    <property type="entry name" value="JMJC"/>
    <property type="match status" value="1"/>
</dbReference>
<sequence length="378" mass="42980">MAACPSDLMLSPEETSSPRRAGSFSPKQFEGPDELEASLGEPGPTLWLLRAAHAGIATQLVVERMLASEGVKRTELSRDEFTKRVWQWKKKNRLFQDHDENQVNLCLMTKSDENNNEDSVRKKWYIDNGCSKHMTGDVSKFKTISPKKSGHVTYGDNNKGKIIGVGKIGTSSSTPIENVLLVEDTLEDTQNEERNLKKKEMMKTRMIKMTQHKKTMIFPKNGKLQEIILLTTSSVISQKGRNEKIACYVIVKGDKAMKLLESGLKVKEYELLRRNFSDIVTFSRLEPEGRLVMGFRKLQVSCHLIRLTQHLGEFVVTFPRAYHVGFNHGFNCGEAANFGTPQWFRVTKEAVVRRATMNYLPTFPSTTLDVQRLKSYNL</sequence>
<keyword evidence="8" id="KW-0808">Transferase</keyword>
<dbReference type="Gene3D" id="2.60.120.650">
    <property type="entry name" value="Cupin"/>
    <property type="match status" value="1"/>
</dbReference>
<dbReference type="Pfam" id="PF02373">
    <property type="entry name" value="JmjC"/>
    <property type="match status" value="1"/>
</dbReference>
<evidence type="ECO:0000256" key="1">
    <source>
        <dbReference type="ARBA" id="ARBA00022598"/>
    </source>
</evidence>
<dbReference type="Pfam" id="PF22936">
    <property type="entry name" value="Pol_BBD"/>
    <property type="match status" value="1"/>
</dbReference>
<reference evidence="8 9" key="1">
    <citation type="submission" date="2018-09" db="EMBL/GenBank/DDBJ databases">
        <title>A high-quality reference genome of wild soybean provides a powerful tool to mine soybean genomes.</title>
        <authorList>
            <person name="Xie M."/>
            <person name="Chung C.Y.L."/>
            <person name="Li M.-W."/>
            <person name="Wong F.-L."/>
            <person name="Chan T.-F."/>
            <person name="Lam H.-M."/>
        </authorList>
    </citation>
    <scope>NUCLEOTIDE SEQUENCE [LARGE SCALE GENOMIC DNA]</scope>
    <source>
        <strain evidence="9">cv. W05</strain>
        <tissue evidence="8">Hypocotyl of etiolated seedlings</tissue>
    </source>
</reference>
<dbReference type="Gene3D" id="3.30.1440.10">
    <property type="match status" value="1"/>
</dbReference>
<keyword evidence="2" id="KW-0547">Nucleotide-binding</keyword>
<dbReference type="GO" id="GO:0010468">
    <property type="term" value="P:regulation of gene expression"/>
    <property type="evidence" value="ECO:0007669"/>
    <property type="project" value="TreeGrafter"/>
</dbReference>
<name>A0A445JKI5_GLYSO</name>
<dbReference type="SMART" id="SM00558">
    <property type="entry name" value="JmjC"/>
    <property type="match status" value="1"/>
</dbReference>
<feature type="domain" description="JmjC" evidence="7">
    <location>
        <begin position="171"/>
        <end position="355"/>
    </location>
</feature>
<evidence type="ECO:0000313" key="8">
    <source>
        <dbReference type="EMBL" id="RZB98976.1"/>
    </source>
</evidence>
<dbReference type="EMBL" id="QZWG01000008">
    <property type="protein sequence ID" value="RZB98976.1"/>
    <property type="molecule type" value="Genomic_DNA"/>
</dbReference>
<comment type="caution">
    <text evidence="8">The sequence shown here is derived from an EMBL/GenBank/DDBJ whole genome shotgun (WGS) entry which is preliminary data.</text>
</comment>
<evidence type="ECO:0000256" key="2">
    <source>
        <dbReference type="ARBA" id="ARBA00022741"/>
    </source>
</evidence>
<protein>
    <submittedName>
        <fullName evidence="8">Putative lysine-specific demethylase ELF6</fullName>
    </submittedName>
</protein>
<dbReference type="SUPFAM" id="SSF51197">
    <property type="entry name" value="Clavaminate synthase-like"/>
    <property type="match status" value="1"/>
</dbReference>
<dbReference type="GO" id="GO:0008168">
    <property type="term" value="F:methyltransferase activity"/>
    <property type="evidence" value="ECO:0007669"/>
    <property type="project" value="UniProtKB-KW"/>
</dbReference>
<dbReference type="Gene3D" id="3.40.50.620">
    <property type="entry name" value="HUPs"/>
    <property type="match status" value="1"/>
</dbReference>
<organism evidence="8 9">
    <name type="scientific">Glycine soja</name>
    <name type="common">Wild soybean</name>
    <dbReference type="NCBI Taxonomy" id="3848"/>
    <lineage>
        <taxon>Eukaryota</taxon>
        <taxon>Viridiplantae</taxon>
        <taxon>Streptophyta</taxon>
        <taxon>Embryophyta</taxon>
        <taxon>Tracheophyta</taxon>
        <taxon>Spermatophyta</taxon>
        <taxon>Magnoliopsida</taxon>
        <taxon>eudicotyledons</taxon>
        <taxon>Gunneridae</taxon>
        <taxon>Pentapetalae</taxon>
        <taxon>rosids</taxon>
        <taxon>fabids</taxon>
        <taxon>Fabales</taxon>
        <taxon>Fabaceae</taxon>
        <taxon>Papilionoideae</taxon>
        <taxon>50 kb inversion clade</taxon>
        <taxon>NPAAA clade</taxon>
        <taxon>indigoferoid/millettioid clade</taxon>
        <taxon>Phaseoleae</taxon>
        <taxon>Glycine</taxon>
        <taxon>Glycine subgen. Soja</taxon>
    </lineage>
</organism>
<dbReference type="Pfam" id="PF00133">
    <property type="entry name" value="tRNA-synt_1"/>
    <property type="match status" value="1"/>
</dbReference>
<dbReference type="GO" id="GO:0005524">
    <property type="term" value="F:ATP binding"/>
    <property type="evidence" value="ECO:0007669"/>
    <property type="project" value="UniProtKB-KW"/>
</dbReference>
<evidence type="ECO:0000256" key="6">
    <source>
        <dbReference type="SAM" id="MobiDB-lite"/>
    </source>
</evidence>
<dbReference type="InterPro" id="IPR022803">
    <property type="entry name" value="Ribosomal_uL5_dom_sf"/>
</dbReference>
<accession>A0A445JKI5</accession>
<dbReference type="AlphaFoldDB" id="A0A445JKI5"/>
<dbReference type="PANTHER" id="PTHR10694:SF45">
    <property type="entry name" value="LYSINE-SPECIFIC DEMETHYLASE ELF6"/>
    <property type="match status" value="1"/>
</dbReference>
<evidence type="ECO:0000259" key="7">
    <source>
        <dbReference type="PROSITE" id="PS51184"/>
    </source>
</evidence>